<keyword evidence="2" id="KW-0575">Peroxidase</keyword>
<name>A0A562EQL6_RHORH</name>
<protein>
    <submittedName>
        <fullName evidence="2">AhpD family alkylhydroperoxidase</fullName>
    </submittedName>
</protein>
<evidence type="ECO:0000313" key="2">
    <source>
        <dbReference type="EMBL" id="TWH24063.1"/>
    </source>
</evidence>
<dbReference type="EMBL" id="VLJT01000002">
    <property type="protein sequence ID" value="TWH24063.1"/>
    <property type="molecule type" value="Genomic_DNA"/>
</dbReference>
<dbReference type="RefSeq" id="WP_016695495.1">
    <property type="nucleotide sequence ID" value="NZ_VLJT01000002.1"/>
</dbReference>
<dbReference type="PANTHER" id="PTHR34846">
    <property type="entry name" value="4-CARBOXYMUCONOLACTONE DECARBOXYLASE FAMILY PROTEIN (AFU_ORTHOLOGUE AFUA_6G11590)"/>
    <property type="match status" value="1"/>
</dbReference>
<comment type="caution">
    <text evidence="2">The sequence shown here is derived from an EMBL/GenBank/DDBJ whole genome shotgun (WGS) entry which is preliminary data.</text>
</comment>
<dbReference type="Gene3D" id="1.20.1290.10">
    <property type="entry name" value="AhpD-like"/>
    <property type="match status" value="1"/>
</dbReference>
<proteinExistence type="predicted"/>
<dbReference type="Proteomes" id="UP000317573">
    <property type="component" value="Unassembled WGS sequence"/>
</dbReference>
<reference evidence="2 3" key="1">
    <citation type="submission" date="2019-07" db="EMBL/GenBank/DDBJ databases">
        <title>Genome sequencing of lignin-degrading bacterial isolates.</title>
        <authorList>
            <person name="Gladden J."/>
        </authorList>
    </citation>
    <scope>NUCLEOTIDE SEQUENCE [LARGE SCALE GENOMIC DNA]</scope>
    <source>
        <strain evidence="2 3">J45</strain>
    </source>
</reference>
<dbReference type="InterPro" id="IPR029032">
    <property type="entry name" value="AhpD-like"/>
</dbReference>
<dbReference type="Pfam" id="PF02627">
    <property type="entry name" value="CMD"/>
    <property type="match status" value="1"/>
</dbReference>
<sequence>MALLSPLPAELWDEDVDAALKGLMPRHMRNPEQAGTAMATLVHHPELTKAFLGFSVHLLFRSTLPARLRELVILRVAALHDCSYEREHHIEIARTEAGLTPDEIAAAVDGSAEDPFEQRLLDSVRELTETSRLSEETWTALSEHLTTKQLMDLIFTVGGYSLMAMAYNTFGIEFEDER</sequence>
<keyword evidence="2" id="KW-0560">Oxidoreductase</keyword>
<accession>A0A562EQL6</accession>
<dbReference type="AlphaFoldDB" id="A0A562EQL6"/>
<evidence type="ECO:0000259" key="1">
    <source>
        <dbReference type="Pfam" id="PF02627"/>
    </source>
</evidence>
<dbReference type="SUPFAM" id="SSF69118">
    <property type="entry name" value="AhpD-like"/>
    <property type="match status" value="1"/>
</dbReference>
<evidence type="ECO:0000313" key="3">
    <source>
        <dbReference type="Proteomes" id="UP000317573"/>
    </source>
</evidence>
<organism evidence="2 3">
    <name type="scientific">Rhodococcus rhodochrous J45</name>
    <dbReference type="NCBI Taxonomy" id="935266"/>
    <lineage>
        <taxon>Bacteria</taxon>
        <taxon>Bacillati</taxon>
        <taxon>Actinomycetota</taxon>
        <taxon>Actinomycetes</taxon>
        <taxon>Mycobacteriales</taxon>
        <taxon>Nocardiaceae</taxon>
        <taxon>Rhodococcus</taxon>
    </lineage>
</organism>
<dbReference type="InterPro" id="IPR003779">
    <property type="entry name" value="CMD-like"/>
</dbReference>
<feature type="domain" description="Carboxymuconolactone decarboxylase-like" evidence="1">
    <location>
        <begin position="45"/>
        <end position="126"/>
    </location>
</feature>
<gene>
    <name evidence="2" type="ORF">L618_001000000270</name>
</gene>
<dbReference type="PANTHER" id="PTHR34846:SF5">
    <property type="entry name" value="CARBOXYMUCONOLACTONE DECARBOXYLASE-LIKE DOMAIN-CONTAINING PROTEIN"/>
    <property type="match status" value="1"/>
</dbReference>
<dbReference type="GO" id="GO:0051920">
    <property type="term" value="F:peroxiredoxin activity"/>
    <property type="evidence" value="ECO:0007669"/>
    <property type="project" value="InterPro"/>
</dbReference>